<feature type="transmembrane region" description="Helical" evidence="1">
    <location>
        <begin position="290"/>
        <end position="307"/>
    </location>
</feature>
<gene>
    <name evidence="2" type="ORF">AZI86_06060</name>
</gene>
<keyword evidence="1" id="KW-1133">Transmembrane helix</keyword>
<dbReference type="Proteomes" id="UP000075320">
    <property type="component" value="Unassembled WGS sequence"/>
</dbReference>
<feature type="transmembrane region" description="Helical" evidence="1">
    <location>
        <begin position="183"/>
        <end position="203"/>
    </location>
</feature>
<keyword evidence="1" id="KW-0812">Transmembrane</keyword>
<feature type="transmembrane region" description="Helical" evidence="1">
    <location>
        <begin position="144"/>
        <end position="163"/>
    </location>
</feature>
<feature type="transmembrane region" description="Helical" evidence="1">
    <location>
        <begin position="53"/>
        <end position="72"/>
    </location>
</feature>
<keyword evidence="1" id="KW-0472">Membrane</keyword>
<evidence type="ECO:0000256" key="1">
    <source>
        <dbReference type="SAM" id="Phobius"/>
    </source>
</evidence>
<dbReference type="EMBL" id="LUKE01000001">
    <property type="protein sequence ID" value="KYG66607.1"/>
    <property type="molecule type" value="Genomic_DNA"/>
</dbReference>
<reference evidence="2 3" key="1">
    <citation type="submission" date="2016-03" db="EMBL/GenBank/DDBJ databases">
        <authorList>
            <person name="Ploux O."/>
        </authorList>
    </citation>
    <scope>NUCLEOTIDE SEQUENCE [LARGE SCALE GENOMIC DNA]</scope>
    <source>
        <strain evidence="2 3">R0</strain>
    </source>
</reference>
<protein>
    <submittedName>
        <fullName evidence="2">Uncharacterized protein</fullName>
    </submittedName>
</protein>
<feature type="transmembrane region" description="Helical" evidence="1">
    <location>
        <begin position="365"/>
        <end position="385"/>
    </location>
</feature>
<feature type="transmembrane region" description="Helical" evidence="1">
    <location>
        <begin position="210"/>
        <end position="229"/>
    </location>
</feature>
<comment type="caution">
    <text evidence="2">The sequence shown here is derived from an EMBL/GenBank/DDBJ whole genome shotgun (WGS) entry which is preliminary data.</text>
</comment>
<feature type="transmembrane region" description="Helical" evidence="1">
    <location>
        <begin position="12"/>
        <end position="33"/>
    </location>
</feature>
<proteinExistence type="predicted"/>
<accession>A0A150WQM3</accession>
<feature type="transmembrane region" description="Helical" evidence="1">
    <location>
        <begin position="327"/>
        <end position="345"/>
    </location>
</feature>
<organism evidence="2 3">
    <name type="scientific">Bdellovibrio bacteriovorus</name>
    <dbReference type="NCBI Taxonomy" id="959"/>
    <lineage>
        <taxon>Bacteria</taxon>
        <taxon>Pseudomonadati</taxon>
        <taxon>Bdellovibrionota</taxon>
        <taxon>Bdellovibrionia</taxon>
        <taxon>Bdellovibrionales</taxon>
        <taxon>Pseudobdellovibrionaceae</taxon>
        <taxon>Bdellovibrio</taxon>
    </lineage>
</organism>
<dbReference type="AlphaFoldDB" id="A0A150WQM3"/>
<feature type="transmembrane region" description="Helical" evidence="1">
    <location>
        <begin position="397"/>
        <end position="421"/>
    </location>
</feature>
<evidence type="ECO:0000313" key="2">
    <source>
        <dbReference type="EMBL" id="KYG66607.1"/>
    </source>
</evidence>
<evidence type="ECO:0000313" key="3">
    <source>
        <dbReference type="Proteomes" id="UP000075320"/>
    </source>
</evidence>
<feature type="transmembrane region" description="Helical" evidence="1">
    <location>
        <begin position="258"/>
        <end position="278"/>
    </location>
</feature>
<dbReference type="RefSeq" id="WP_061834171.1">
    <property type="nucleotide sequence ID" value="NZ_LUKE01000001.1"/>
</dbReference>
<sequence>MNDKNSSKSTINIQLFVVIAMIGMCLVHCRFFMAFYKPYDQLPFQMPRESINYISLLGLISMCFPMAAGEFLRVRLSAPIRFKQWSGIDQLLSVKLLLLLALMDSVKNLLSVGFYNVIRWDILPFIAASILLMMKTLKWGKRVLLIPVVVFVLQVIVEVSKPLLYDFVISTPTRVAEFSSSTLSSWVMLISLVLVISILHYLIKDLPGKIQFVVFTVLAFLFSFLHINYWSTVPTYGASIYNVPFLALTSMAATGGHIWPLIPWLWLPVFGFLVRHLVEENQSEKSGTKIKYFLDIVLVAYFVFYFTSLYPDYYAKFDARYLFSSRIFAARICDIFGLISVYWILRRLCELGASWVSLPHLLLRLVSSGAIIFYVIHYLIAYWTVHTWALLIKDAMLSYWVYAGFVGFVSVGLSSLLVALYQGKVLFFVKKV</sequence>
<keyword evidence="3" id="KW-1185">Reference proteome</keyword>
<name>A0A150WQM3_BDEBC</name>